<keyword evidence="7" id="KW-1015">Disulfide bond</keyword>
<comment type="caution">
    <text evidence="11">The sequence shown here is derived from an EMBL/GenBank/DDBJ whole genome shotgun (WGS) entry which is preliminary data.</text>
</comment>
<keyword evidence="5 9" id="KW-1133">Transmembrane helix</keyword>
<dbReference type="Proteomes" id="UP000287033">
    <property type="component" value="Unassembled WGS sequence"/>
</dbReference>
<dbReference type="PROSITE" id="PS50068">
    <property type="entry name" value="LDLRA_2"/>
    <property type="match status" value="2"/>
</dbReference>
<dbReference type="OMA" id="CGQMPNS"/>
<dbReference type="GO" id="GO:0012505">
    <property type="term" value="C:endomembrane system"/>
    <property type="evidence" value="ECO:0007669"/>
    <property type="project" value="UniProtKB-SubCell"/>
</dbReference>
<evidence type="ECO:0000256" key="8">
    <source>
        <dbReference type="PROSITE-ProRule" id="PRU00124"/>
    </source>
</evidence>
<dbReference type="SUPFAM" id="SSF57424">
    <property type="entry name" value="LDL receptor-like module"/>
    <property type="match status" value="1"/>
</dbReference>
<dbReference type="PRINTS" id="PR00261">
    <property type="entry name" value="LDLRECEPTOR"/>
</dbReference>
<dbReference type="EMBL" id="BEZZ01000073">
    <property type="protein sequence ID" value="GCC24998.1"/>
    <property type="molecule type" value="Genomic_DNA"/>
</dbReference>
<evidence type="ECO:0000256" key="7">
    <source>
        <dbReference type="ARBA" id="ARBA00023157"/>
    </source>
</evidence>
<dbReference type="GO" id="GO:0005886">
    <property type="term" value="C:plasma membrane"/>
    <property type="evidence" value="ECO:0007669"/>
    <property type="project" value="TreeGrafter"/>
</dbReference>
<dbReference type="InterPro" id="IPR002172">
    <property type="entry name" value="LDrepeatLR_classA_rpt"/>
</dbReference>
<sequence length="237" mass="26638">MKVGSLAKTWVEYTNRHSSTALPWFLDKNTLFNFFLDGDVTSVSSDVYSQFGSQMSLEHVKYGDSRNHFPRRCLLITCVILLILGAMAAALACVIIFGIPPNQLTTRLCKTTSNTTGFLCDDHKTCIMSTQMCNGKVDCSNGEDESNLYCGDLPHNLPRYLFFMCDNQKSWTYMDKICDGKNHCGDCSDESELLCPACTGWKCVTVFFNDCDCIPKSRCRDNIQDCTDMSDENNCTK</sequence>
<reference evidence="11 12" key="1">
    <citation type="journal article" date="2018" name="Nat. Ecol. Evol.">
        <title>Shark genomes provide insights into elasmobranch evolution and the origin of vertebrates.</title>
        <authorList>
            <person name="Hara Y"/>
            <person name="Yamaguchi K"/>
            <person name="Onimaru K"/>
            <person name="Kadota M"/>
            <person name="Koyanagi M"/>
            <person name="Keeley SD"/>
            <person name="Tatsumi K"/>
            <person name="Tanaka K"/>
            <person name="Motone F"/>
            <person name="Kageyama Y"/>
            <person name="Nozu R"/>
            <person name="Adachi N"/>
            <person name="Nishimura O"/>
            <person name="Nakagawa R"/>
            <person name="Tanegashima C"/>
            <person name="Kiyatake I"/>
            <person name="Matsumoto R"/>
            <person name="Murakumo K"/>
            <person name="Nishida K"/>
            <person name="Terakita A"/>
            <person name="Kuratani S"/>
            <person name="Sato K"/>
            <person name="Hyodo S Kuraku.S."/>
        </authorList>
    </citation>
    <scope>NUCLEOTIDE SEQUENCE [LARGE SCALE GENOMIC DNA]</scope>
</reference>
<comment type="subcellular location">
    <subcellularLocation>
        <location evidence="2">Endomembrane system</location>
    </subcellularLocation>
    <subcellularLocation>
        <location evidence="1">Membrane</location>
        <topology evidence="1">Single-pass membrane protein</topology>
    </subcellularLocation>
</comment>
<dbReference type="SMART" id="SM00192">
    <property type="entry name" value="LDLa"/>
    <property type="match status" value="3"/>
</dbReference>
<keyword evidence="4" id="KW-0677">Repeat</keyword>
<feature type="transmembrane region" description="Helical" evidence="9">
    <location>
        <begin position="74"/>
        <end position="99"/>
    </location>
</feature>
<feature type="domain" description="LDLRAD1-like C-terminal" evidence="10">
    <location>
        <begin position="195"/>
        <end position="233"/>
    </location>
</feature>
<evidence type="ECO:0000256" key="3">
    <source>
        <dbReference type="ARBA" id="ARBA00022692"/>
    </source>
</evidence>
<evidence type="ECO:0000256" key="4">
    <source>
        <dbReference type="ARBA" id="ARBA00022737"/>
    </source>
</evidence>
<dbReference type="AlphaFoldDB" id="A0A401S3Q6"/>
<accession>A0A401S3Q6</accession>
<evidence type="ECO:0000256" key="2">
    <source>
        <dbReference type="ARBA" id="ARBA00004308"/>
    </source>
</evidence>
<keyword evidence="12" id="KW-1185">Reference proteome</keyword>
<evidence type="ECO:0000256" key="9">
    <source>
        <dbReference type="SAM" id="Phobius"/>
    </source>
</evidence>
<dbReference type="InterPro" id="IPR050685">
    <property type="entry name" value="LDLR"/>
</dbReference>
<dbReference type="PROSITE" id="PS01209">
    <property type="entry name" value="LDLRA_1"/>
    <property type="match status" value="1"/>
</dbReference>
<name>A0A401S3Q6_CHIPU</name>
<dbReference type="InterPro" id="IPR023415">
    <property type="entry name" value="LDLR_class-A_CS"/>
</dbReference>
<dbReference type="InterPro" id="IPR036055">
    <property type="entry name" value="LDL_receptor-like_sf"/>
</dbReference>
<organism evidence="11 12">
    <name type="scientific">Chiloscyllium punctatum</name>
    <name type="common">Brownbanded bambooshark</name>
    <name type="synonym">Hemiscyllium punctatum</name>
    <dbReference type="NCBI Taxonomy" id="137246"/>
    <lineage>
        <taxon>Eukaryota</taxon>
        <taxon>Metazoa</taxon>
        <taxon>Chordata</taxon>
        <taxon>Craniata</taxon>
        <taxon>Vertebrata</taxon>
        <taxon>Chondrichthyes</taxon>
        <taxon>Elasmobranchii</taxon>
        <taxon>Galeomorphii</taxon>
        <taxon>Galeoidea</taxon>
        <taxon>Orectolobiformes</taxon>
        <taxon>Hemiscylliidae</taxon>
        <taxon>Chiloscyllium</taxon>
    </lineage>
</organism>
<dbReference type="STRING" id="137246.A0A401S3Q6"/>
<comment type="caution">
    <text evidence="8">Lacks conserved residue(s) required for the propagation of feature annotation.</text>
</comment>
<evidence type="ECO:0000313" key="12">
    <source>
        <dbReference type="Proteomes" id="UP000287033"/>
    </source>
</evidence>
<dbReference type="Gene3D" id="4.10.400.10">
    <property type="entry name" value="Low-density Lipoprotein Receptor"/>
    <property type="match status" value="1"/>
</dbReference>
<evidence type="ECO:0000256" key="1">
    <source>
        <dbReference type="ARBA" id="ARBA00004167"/>
    </source>
</evidence>
<dbReference type="InterPro" id="IPR057430">
    <property type="entry name" value="LDLRAD1_C"/>
</dbReference>
<dbReference type="GO" id="GO:0016192">
    <property type="term" value="P:vesicle-mediated transport"/>
    <property type="evidence" value="ECO:0007669"/>
    <property type="project" value="UniProtKB-ARBA"/>
</dbReference>
<dbReference type="OrthoDB" id="2019384at2759"/>
<keyword evidence="6 9" id="KW-0472">Membrane</keyword>
<dbReference type="Pfam" id="PF00057">
    <property type="entry name" value="Ldl_recept_a"/>
    <property type="match status" value="1"/>
</dbReference>
<evidence type="ECO:0000256" key="5">
    <source>
        <dbReference type="ARBA" id="ARBA00022989"/>
    </source>
</evidence>
<keyword evidence="3 9" id="KW-0812">Transmembrane</keyword>
<gene>
    <name evidence="11" type="ORF">chiPu_0003401</name>
</gene>
<proteinExistence type="predicted"/>
<evidence type="ECO:0000259" key="10">
    <source>
        <dbReference type="Pfam" id="PF25241"/>
    </source>
</evidence>
<dbReference type="CDD" id="cd00112">
    <property type="entry name" value="LDLa"/>
    <property type="match status" value="1"/>
</dbReference>
<evidence type="ECO:0000313" key="11">
    <source>
        <dbReference type="EMBL" id="GCC24998.1"/>
    </source>
</evidence>
<evidence type="ECO:0000256" key="6">
    <source>
        <dbReference type="ARBA" id="ARBA00023136"/>
    </source>
</evidence>
<dbReference type="PANTHER" id="PTHR24270">
    <property type="entry name" value="LOW-DENSITY LIPOPROTEIN RECEPTOR-RELATED"/>
    <property type="match status" value="1"/>
</dbReference>
<protein>
    <recommendedName>
        <fullName evidence="10">LDLRAD1-like C-terminal domain-containing protein</fullName>
    </recommendedName>
</protein>
<dbReference type="Pfam" id="PF25241">
    <property type="entry name" value="LDLRAD1_C"/>
    <property type="match status" value="1"/>
</dbReference>